<comment type="caution">
    <text evidence="1">The sequence shown here is derived from an EMBL/GenBank/DDBJ whole genome shotgun (WGS) entry which is preliminary data.</text>
</comment>
<dbReference type="Proteomes" id="UP000789706">
    <property type="component" value="Unassembled WGS sequence"/>
</dbReference>
<dbReference type="AlphaFoldDB" id="A0A9N9DEQ6"/>
<keyword evidence="2" id="KW-1185">Reference proteome</keyword>
<reference evidence="1" key="1">
    <citation type="submission" date="2021-06" db="EMBL/GenBank/DDBJ databases">
        <authorList>
            <person name="Kallberg Y."/>
            <person name="Tangrot J."/>
            <person name="Rosling A."/>
        </authorList>
    </citation>
    <scope>NUCLEOTIDE SEQUENCE</scope>
    <source>
        <strain evidence="1">AZ414A</strain>
    </source>
</reference>
<proteinExistence type="predicted"/>
<name>A0A9N9DEQ6_9GLOM</name>
<gene>
    <name evidence="1" type="ORF">DEBURN_LOCUS10878</name>
</gene>
<protein>
    <submittedName>
        <fullName evidence="1">7472_t:CDS:1</fullName>
    </submittedName>
</protein>
<dbReference type="OrthoDB" id="2396753at2759"/>
<accession>A0A9N9DEQ6</accession>
<evidence type="ECO:0000313" key="2">
    <source>
        <dbReference type="Proteomes" id="UP000789706"/>
    </source>
</evidence>
<organism evidence="1 2">
    <name type="scientific">Diversispora eburnea</name>
    <dbReference type="NCBI Taxonomy" id="1213867"/>
    <lineage>
        <taxon>Eukaryota</taxon>
        <taxon>Fungi</taxon>
        <taxon>Fungi incertae sedis</taxon>
        <taxon>Mucoromycota</taxon>
        <taxon>Glomeromycotina</taxon>
        <taxon>Glomeromycetes</taxon>
        <taxon>Diversisporales</taxon>
        <taxon>Diversisporaceae</taxon>
        <taxon>Diversispora</taxon>
    </lineage>
</organism>
<dbReference type="EMBL" id="CAJVPK010004067">
    <property type="protein sequence ID" value="CAG8633571.1"/>
    <property type="molecule type" value="Genomic_DNA"/>
</dbReference>
<evidence type="ECO:0000313" key="1">
    <source>
        <dbReference type="EMBL" id="CAG8633571.1"/>
    </source>
</evidence>
<sequence>MLTDAHELLSKVGKSMDPSGYFRNTKIITHPFNLGDIIATRMVKDNWKDYFFQGQNLKIGEVSLIQYSPTLKIDTILNISFTYNTETNIKSSLDSK</sequence>